<evidence type="ECO:0000313" key="3">
    <source>
        <dbReference type="Proteomes" id="UP001341840"/>
    </source>
</evidence>
<evidence type="ECO:0000313" key="2">
    <source>
        <dbReference type="EMBL" id="MED6181373.1"/>
    </source>
</evidence>
<keyword evidence="1" id="KW-0732">Signal</keyword>
<proteinExistence type="predicted"/>
<dbReference type="Proteomes" id="UP001341840">
    <property type="component" value="Unassembled WGS sequence"/>
</dbReference>
<name>A0ABU6WB62_9FABA</name>
<feature type="chain" id="PRO_5046199117" evidence="1">
    <location>
        <begin position="21"/>
        <end position="407"/>
    </location>
</feature>
<gene>
    <name evidence="2" type="ORF">PIB30_018700</name>
</gene>
<dbReference type="PANTHER" id="PTHR48009:SF7">
    <property type="entry name" value="LEUCINE-RICH REPEAT (LRR) FAMILY PROTEIN"/>
    <property type="match status" value="1"/>
</dbReference>
<dbReference type="Pfam" id="PF00560">
    <property type="entry name" value="LRR_1"/>
    <property type="match status" value="2"/>
</dbReference>
<organism evidence="2 3">
    <name type="scientific">Stylosanthes scabra</name>
    <dbReference type="NCBI Taxonomy" id="79078"/>
    <lineage>
        <taxon>Eukaryota</taxon>
        <taxon>Viridiplantae</taxon>
        <taxon>Streptophyta</taxon>
        <taxon>Embryophyta</taxon>
        <taxon>Tracheophyta</taxon>
        <taxon>Spermatophyta</taxon>
        <taxon>Magnoliopsida</taxon>
        <taxon>eudicotyledons</taxon>
        <taxon>Gunneridae</taxon>
        <taxon>Pentapetalae</taxon>
        <taxon>rosids</taxon>
        <taxon>fabids</taxon>
        <taxon>Fabales</taxon>
        <taxon>Fabaceae</taxon>
        <taxon>Papilionoideae</taxon>
        <taxon>50 kb inversion clade</taxon>
        <taxon>dalbergioids sensu lato</taxon>
        <taxon>Dalbergieae</taxon>
        <taxon>Pterocarpus clade</taxon>
        <taxon>Stylosanthes</taxon>
    </lineage>
</organism>
<evidence type="ECO:0000256" key="1">
    <source>
        <dbReference type="SAM" id="SignalP"/>
    </source>
</evidence>
<dbReference type="Gene3D" id="3.80.10.10">
    <property type="entry name" value="Ribonuclease Inhibitor"/>
    <property type="match status" value="3"/>
</dbReference>
<dbReference type="SUPFAM" id="SSF52058">
    <property type="entry name" value="L domain-like"/>
    <property type="match status" value="1"/>
</dbReference>
<keyword evidence="3" id="KW-1185">Reference proteome</keyword>
<protein>
    <submittedName>
        <fullName evidence="2">Uncharacterized protein</fullName>
    </submittedName>
</protein>
<dbReference type="InterPro" id="IPR053213">
    <property type="entry name" value="RLP29"/>
</dbReference>
<dbReference type="InterPro" id="IPR032675">
    <property type="entry name" value="LRR_dom_sf"/>
</dbReference>
<comment type="caution">
    <text evidence="2">The sequence shown here is derived from an EMBL/GenBank/DDBJ whole genome shotgun (WGS) entry which is preliminary data.</text>
</comment>
<feature type="signal peptide" evidence="1">
    <location>
        <begin position="1"/>
        <end position="20"/>
    </location>
</feature>
<dbReference type="Pfam" id="PF13855">
    <property type="entry name" value="LRR_8"/>
    <property type="match status" value="2"/>
</dbReference>
<dbReference type="PANTHER" id="PTHR48009">
    <property type="entry name" value="LEUCINE-RICH REPEAT (LRR) FAMILY PROTEIN"/>
    <property type="match status" value="1"/>
</dbReference>
<sequence length="407" mass="44634">MDWCLSVLALLLLILVGAESKTHWSDTQFLKDFKNGIHPSSLNPGSCLSSWDFTRDPCDNLFTQKFTCGFRCDSIVSGFSRVTELAFDQAGYSGPLPSTWSLVPYLQTLDLSNNLFYGNIPDSLSNLTRLRRLALSSNSFSGAISSSIGSLSTLEELSLDHNNLGGPIPATLTGLKNLKRLELQSNKLQGKLPPNLASLSSLKYLDASDNALEGELPAWLPGSLVQISMRNNKLSGILNSEVFKTLRYLEVLDLSSNKLSGSVPFGVFELPWLQQLTLSFNEFSSIEGKSAGFEKSGLIAVDISNNKVRGNLPWFMALMPHLSALSLENNMLSGMIPREYAVKVVSSTLGRLLLAGNYLYGSIPRPLFTLKPHSANVTLANNCFYRCPHSFFFCQGAPQKPPPLCHL</sequence>
<dbReference type="InterPro" id="IPR001611">
    <property type="entry name" value="Leu-rich_rpt"/>
</dbReference>
<reference evidence="2 3" key="1">
    <citation type="journal article" date="2023" name="Plants (Basel)">
        <title>Bridging the Gap: Combining Genomics and Transcriptomics Approaches to Understand Stylosanthes scabra, an Orphan Legume from the Brazilian Caatinga.</title>
        <authorList>
            <person name="Ferreira-Neto J.R.C."/>
            <person name="da Silva M.D."/>
            <person name="Binneck E."/>
            <person name="de Melo N.F."/>
            <person name="da Silva R.H."/>
            <person name="de Melo A.L.T.M."/>
            <person name="Pandolfi V."/>
            <person name="Bustamante F.O."/>
            <person name="Brasileiro-Vidal A.C."/>
            <person name="Benko-Iseppon A.M."/>
        </authorList>
    </citation>
    <scope>NUCLEOTIDE SEQUENCE [LARGE SCALE GENOMIC DNA]</scope>
    <source>
        <tissue evidence="2">Leaves</tissue>
    </source>
</reference>
<dbReference type="EMBL" id="JASCZI010181299">
    <property type="protein sequence ID" value="MED6181373.1"/>
    <property type="molecule type" value="Genomic_DNA"/>
</dbReference>
<accession>A0ABU6WB62</accession>